<evidence type="ECO:0000313" key="3">
    <source>
        <dbReference type="Proteomes" id="UP000489351"/>
    </source>
</evidence>
<proteinExistence type="predicted"/>
<protein>
    <submittedName>
        <fullName evidence="2">Uncharacterized protein</fullName>
    </submittedName>
</protein>
<dbReference type="RefSeq" id="WP_160460456.1">
    <property type="nucleotide sequence ID" value="NZ_RXYJ01000002.1"/>
</dbReference>
<organism evidence="2 3">
    <name type="scientific">Chlorobium phaeovibrioides</name>
    <dbReference type="NCBI Taxonomy" id="1094"/>
    <lineage>
        <taxon>Bacteria</taxon>
        <taxon>Pseudomonadati</taxon>
        <taxon>Chlorobiota</taxon>
        <taxon>Chlorobiia</taxon>
        <taxon>Chlorobiales</taxon>
        <taxon>Chlorobiaceae</taxon>
        <taxon>Chlorobium/Pelodictyon group</taxon>
        <taxon>Chlorobium</taxon>
    </lineage>
</organism>
<dbReference type="Proteomes" id="UP000489351">
    <property type="component" value="Unassembled WGS sequence"/>
</dbReference>
<sequence>MLPIGRTRPEEAPHASVSSTSSTSLTLQALGASFLAPGDLPLPLWLPAPVLSKAP</sequence>
<gene>
    <name evidence="2" type="ORF">GJ685_09980</name>
</gene>
<comment type="caution">
    <text evidence="2">The sequence shown here is derived from an EMBL/GenBank/DDBJ whole genome shotgun (WGS) entry which is preliminary data.</text>
</comment>
<dbReference type="EMBL" id="WUBZ01000139">
    <property type="protein sequence ID" value="MWV55367.1"/>
    <property type="molecule type" value="Genomic_DNA"/>
</dbReference>
<evidence type="ECO:0000256" key="1">
    <source>
        <dbReference type="SAM" id="MobiDB-lite"/>
    </source>
</evidence>
<keyword evidence="3" id="KW-1185">Reference proteome</keyword>
<evidence type="ECO:0000313" key="2">
    <source>
        <dbReference type="EMBL" id="MWV55367.1"/>
    </source>
</evidence>
<name>A0ABW9USW1_CHLPH</name>
<reference evidence="2 3" key="1">
    <citation type="submission" date="2019-11" db="EMBL/GenBank/DDBJ databases">
        <title>Green- and brown-colored morphotypes of Chlorobia in the stratified aquatic ecosystems of Kandalaksha Gulf (White Sea): A model for study of the accessory genome evolution.</title>
        <authorList>
            <person name="Grouzdev D.S."/>
        </authorList>
    </citation>
    <scope>NUCLEOTIDE SEQUENCE [LARGE SCALE GENOMIC DNA]</scope>
    <source>
        <strain evidence="2 3">ZM</strain>
    </source>
</reference>
<accession>A0ABW9USW1</accession>
<feature type="region of interest" description="Disordered" evidence="1">
    <location>
        <begin position="1"/>
        <end position="22"/>
    </location>
</feature>